<name>A0AAU8FQ21_9BACT</name>
<dbReference type="AlphaFoldDB" id="A0AAU8FQ21"/>
<feature type="region of interest" description="Disordered" evidence="1">
    <location>
        <begin position="24"/>
        <end position="75"/>
    </location>
</feature>
<accession>A0AAU8FQ21</accession>
<gene>
    <name evidence="2" type="ORF">ABV298_09685</name>
</gene>
<evidence type="ECO:0000313" key="2">
    <source>
        <dbReference type="EMBL" id="XCH26641.1"/>
    </source>
</evidence>
<evidence type="ECO:0000256" key="1">
    <source>
        <dbReference type="SAM" id="MobiDB-lite"/>
    </source>
</evidence>
<dbReference type="RefSeq" id="WP_353721925.1">
    <property type="nucleotide sequence ID" value="NZ_CP159289.1"/>
</dbReference>
<proteinExistence type="predicted"/>
<reference evidence="2" key="1">
    <citation type="submission" date="2024-06" db="EMBL/GenBank/DDBJ databases">
        <title>Sequencing and assembly of the genome of Dyadobacter sp. strain 676, a symbiont of Cyamopsis tetragonoloba.</title>
        <authorList>
            <person name="Guro P."/>
            <person name="Sazanova A."/>
            <person name="Kuznetsova I."/>
            <person name="Belimov A."/>
            <person name="Safronova V."/>
        </authorList>
    </citation>
    <scope>NUCLEOTIDE SEQUENCE</scope>
    <source>
        <strain evidence="2">676</strain>
    </source>
</reference>
<dbReference type="EMBL" id="CP159289">
    <property type="protein sequence ID" value="XCH26641.1"/>
    <property type="molecule type" value="Genomic_DNA"/>
</dbReference>
<feature type="compositionally biased region" description="Basic and acidic residues" evidence="1">
    <location>
        <begin position="39"/>
        <end position="75"/>
    </location>
</feature>
<protein>
    <submittedName>
        <fullName evidence="2">Uncharacterized protein</fullName>
    </submittedName>
</protein>
<sequence>MADQQEQFSYEEYKTYKRVAKILTEEGGETESQGSSEYIKNKSESDDPGEAYRERQRKLHEEREQKRSSITDEQLKEADRILDRIIW</sequence>
<organism evidence="2">
    <name type="scientific">Dyadobacter sp. 676</name>
    <dbReference type="NCBI Taxonomy" id="3088362"/>
    <lineage>
        <taxon>Bacteria</taxon>
        <taxon>Pseudomonadati</taxon>
        <taxon>Bacteroidota</taxon>
        <taxon>Cytophagia</taxon>
        <taxon>Cytophagales</taxon>
        <taxon>Spirosomataceae</taxon>
        <taxon>Dyadobacter</taxon>
    </lineage>
</organism>